<dbReference type="PANTHER" id="PTHR21456:SF1">
    <property type="entry name" value="C2 NT-TYPE DOMAIN-CONTAINING PROTEIN"/>
    <property type="match status" value="1"/>
</dbReference>
<feature type="region of interest" description="Disordered" evidence="1">
    <location>
        <begin position="367"/>
        <end position="396"/>
    </location>
</feature>
<feature type="compositionally biased region" description="Polar residues" evidence="1">
    <location>
        <begin position="468"/>
        <end position="479"/>
    </location>
</feature>
<accession>A0ABP1DTB4</accession>
<protein>
    <recommendedName>
        <fullName evidence="2">C2 NT-type domain-containing protein</fullName>
    </recommendedName>
</protein>
<feature type="compositionally biased region" description="Low complexity" evidence="1">
    <location>
        <begin position="481"/>
        <end position="497"/>
    </location>
</feature>
<dbReference type="EMBL" id="OZ037948">
    <property type="protein sequence ID" value="CAL1710293.1"/>
    <property type="molecule type" value="Genomic_DNA"/>
</dbReference>
<feature type="region of interest" description="Disordered" evidence="1">
    <location>
        <begin position="426"/>
        <end position="565"/>
    </location>
</feature>
<dbReference type="InterPro" id="IPR019448">
    <property type="entry name" value="NT-C2"/>
</dbReference>
<feature type="domain" description="C2 NT-type" evidence="2">
    <location>
        <begin position="38"/>
        <end position="318"/>
    </location>
</feature>
<feature type="compositionally biased region" description="Low complexity" evidence="1">
    <location>
        <begin position="157"/>
        <end position="180"/>
    </location>
</feature>
<feature type="compositionally biased region" description="Polar residues" evidence="1">
    <location>
        <begin position="536"/>
        <end position="548"/>
    </location>
</feature>
<dbReference type="InterPro" id="IPR039931">
    <property type="entry name" value="EEIG1/2-like"/>
</dbReference>
<dbReference type="Pfam" id="PF10358">
    <property type="entry name" value="NT-C2"/>
    <property type="match status" value="1"/>
</dbReference>
<proteinExistence type="predicted"/>
<feature type="region of interest" description="Disordered" evidence="1">
    <location>
        <begin position="131"/>
        <end position="189"/>
    </location>
</feature>
<gene>
    <name evidence="3" type="ORF">GFSPODELE1_LOCUS7744</name>
</gene>
<dbReference type="PANTHER" id="PTHR21456">
    <property type="entry name" value="FAMILY WITH SEQUENCE SIMILARITY 102"/>
    <property type="match status" value="1"/>
</dbReference>
<evidence type="ECO:0000313" key="3">
    <source>
        <dbReference type="EMBL" id="CAL1710293.1"/>
    </source>
</evidence>
<reference evidence="4" key="1">
    <citation type="submission" date="2024-04" db="EMBL/GenBank/DDBJ databases">
        <authorList>
            <person name="Shaw F."/>
            <person name="Minotto A."/>
        </authorList>
    </citation>
    <scope>NUCLEOTIDE SEQUENCE [LARGE SCALE GENOMIC DNA]</scope>
</reference>
<evidence type="ECO:0000259" key="2">
    <source>
        <dbReference type="PROSITE" id="PS51840"/>
    </source>
</evidence>
<feature type="region of interest" description="Disordered" evidence="1">
    <location>
        <begin position="82"/>
        <end position="118"/>
    </location>
</feature>
<feature type="compositionally biased region" description="Basic and acidic residues" evidence="1">
    <location>
        <begin position="131"/>
        <end position="150"/>
    </location>
</feature>
<evidence type="ECO:0000313" key="4">
    <source>
        <dbReference type="Proteomes" id="UP001497453"/>
    </source>
</evidence>
<feature type="region of interest" description="Disordered" evidence="1">
    <location>
        <begin position="1"/>
        <end position="24"/>
    </location>
</feature>
<feature type="compositionally biased region" description="Polar residues" evidence="1">
    <location>
        <begin position="428"/>
        <end position="437"/>
    </location>
</feature>
<dbReference type="Proteomes" id="UP001497453">
    <property type="component" value="Chromosome 5"/>
</dbReference>
<feature type="compositionally biased region" description="Low complexity" evidence="1">
    <location>
        <begin position="11"/>
        <end position="24"/>
    </location>
</feature>
<keyword evidence="4" id="KW-1185">Reference proteome</keyword>
<evidence type="ECO:0000256" key="1">
    <source>
        <dbReference type="SAM" id="MobiDB-lite"/>
    </source>
</evidence>
<dbReference type="PROSITE" id="PS51840">
    <property type="entry name" value="C2_NT"/>
    <property type="match status" value="1"/>
</dbReference>
<feature type="compositionally biased region" description="Polar residues" evidence="1">
    <location>
        <begin position="498"/>
        <end position="509"/>
    </location>
</feature>
<organism evidence="3 4">
    <name type="scientific">Somion occarium</name>
    <dbReference type="NCBI Taxonomy" id="3059160"/>
    <lineage>
        <taxon>Eukaryota</taxon>
        <taxon>Fungi</taxon>
        <taxon>Dikarya</taxon>
        <taxon>Basidiomycota</taxon>
        <taxon>Agaricomycotina</taxon>
        <taxon>Agaricomycetes</taxon>
        <taxon>Polyporales</taxon>
        <taxon>Cerrenaceae</taxon>
        <taxon>Somion</taxon>
    </lineage>
</organism>
<name>A0ABP1DTB4_9APHY</name>
<sequence length="565" mass="61231">MAKAIVPTPMPSRSSTSESLTSQSSVHHHSHYGFRTQLGQFLPRHALFQVNLNIEELSNVPLVKGEFAVRWKFKNVQSGSGLLSKMKNGGGGGARTASGGSVATTDDKSSVKGKGKAKADSSPYLLAAELHDDHSSESSKYSYESEHTAIDEESSIPSAKNSNESQSSSSSSYRHGISTSPLTTPVPVSATPTITKATATGMPTIPSLASSLYSHVEAKGMTEWAQLQSYNVKWNQKVSVVVQMDVHRETGDLLPNELKLVIMQRVIPGDPDAPRNPRLGAVYLNLAEYVDAGDVTRRYLLRESKTNATLKLTLNLTHVGGAKNYKPPPLRKGEIMAEVSGLLSNNDLLRTRLARTLDLYSRDELPTDDLHSELSSNRAQSEPQLRSTRLFPHRPYTNGDGAVDFDRLASLNGLHTTETLIEAIFNPVPTTSETPSPFTYYAPNEVEVDDPAESDSISKRSSSMRSDATTSTSDESGLFNSARSGTTGTGTSKPSSTYARSENSSLSTGTGEGKDHTSISGSLSLPDYHKPHWWQKMSSRSRPGTPTNGKRFFSASTPRLPLEVE</sequence>
<feature type="compositionally biased region" description="Polar residues" evidence="1">
    <location>
        <begin position="373"/>
        <end position="387"/>
    </location>
</feature>